<protein>
    <recommendedName>
        <fullName evidence="1">Tf2-1-like SH3-like domain-containing protein</fullName>
    </recommendedName>
</protein>
<evidence type="ECO:0000313" key="2">
    <source>
        <dbReference type="EMBL" id="KAK6142874.1"/>
    </source>
</evidence>
<dbReference type="EMBL" id="JABTTQ020000013">
    <property type="protein sequence ID" value="KAK6142874.1"/>
    <property type="molecule type" value="Genomic_DNA"/>
</dbReference>
<dbReference type="Pfam" id="PF24626">
    <property type="entry name" value="SH3_Tf2-1"/>
    <property type="match status" value="1"/>
</dbReference>
<dbReference type="PANTHER" id="PTHR46148:SF57">
    <property type="entry name" value="OS12G0499874 PROTEIN"/>
    <property type="match status" value="1"/>
</dbReference>
<evidence type="ECO:0000259" key="1">
    <source>
        <dbReference type="Pfam" id="PF24626"/>
    </source>
</evidence>
<accession>A0ABR0W973</accession>
<comment type="caution">
    <text evidence="2">The sequence shown here is derived from an EMBL/GenBank/DDBJ whole genome shotgun (WGS) entry which is preliminary data.</text>
</comment>
<sequence>MLRACVLDFKGNWHSHLSLAEFAYNNSYQATIGMAPYEALYGRKCKSLVHWEIDDQWTPKEVDLIQEAVDKFRLMKKRIRTEQSHQKCYANNRRKDLEFEMGDEVFLRLSRIGTLAYRLELPHALGGLHDVFHVSRMKKYNPDPKHVITEEIPDIMEDLTYTERPLRIIDSQIRELRNKKISLVKVVWQKHKIPEEATWGTEEKMRNSYPELF</sequence>
<gene>
    <name evidence="2" type="ORF">DH2020_023222</name>
</gene>
<keyword evidence="3" id="KW-1185">Reference proteome</keyword>
<evidence type="ECO:0000313" key="3">
    <source>
        <dbReference type="Proteomes" id="UP001318860"/>
    </source>
</evidence>
<dbReference type="InterPro" id="IPR056924">
    <property type="entry name" value="SH3_Tf2-1"/>
</dbReference>
<dbReference type="Proteomes" id="UP001318860">
    <property type="component" value="Unassembled WGS sequence"/>
</dbReference>
<proteinExistence type="predicted"/>
<organism evidence="2 3">
    <name type="scientific">Rehmannia glutinosa</name>
    <name type="common">Chinese foxglove</name>
    <dbReference type="NCBI Taxonomy" id="99300"/>
    <lineage>
        <taxon>Eukaryota</taxon>
        <taxon>Viridiplantae</taxon>
        <taxon>Streptophyta</taxon>
        <taxon>Embryophyta</taxon>
        <taxon>Tracheophyta</taxon>
        <taxon>Spermatophyta</taxon>
        <taxon>Magnoliopsida</taxon>
        <taxon>eudicotyledons</taxon>
        <taxon>Gunneridae</taxon>
        <taxon>Pentapetalae</taxon>
        <taxon>asterids</taxon>
        <taxon>lamiids</taxon>
        <taxon>Lamiales</taxon>
        <taxon>Orobanchaceae</taxon>
        <taxon>Rehmannieae</taxon>
        <taxon>Rehmannia</taxon>
    </lineage>
</organism>
<feature type="domain" description="Tf2-1-like SH3-like" evidence="1">
    <location>
        <begin position="109"/>
        <end position="140"/>
    </location>
</feature>
<dbReference type="PANTHER" id="PTHR46148">
    <property type="entry name" value="CHROMO DOMAIN-CONTAINING PROTEIN"/>
    <property type="match status" value="1"/>
</dbReference>
<dbReference type="Gene3D" id="3.30.420.10">
    <property type="entry name" value="Ribonuclease H-like superfamily/Ribonuclease H"/>
    <property type="match status" value="1"/>
</dbReference>
<reference evidence="2 3" key="1">
    <citation type="journal article" date="2021" name="Comput. Struct. Biotechnol. J.">
        <title>De novo genome assembly of the potent medicinal plant Rehmannia glutinosa using nanopore technology.</title>
        <authorList>
            <person name="Ma L."/>
            <person name="Dong C."/>
            <person name="Song C."/>
            <person name="Wang X."/>
            <person name="Zheng X."/>
            <person name="Niu Y."/>
            <person name="Chen S."/>
            <person name="Feng W."/>
        </authorList>
    </citation>
    <scope>NUCLEOTIDE SEQUENCE [LARGE SCALE GENOMIC DNA]</scope>
    <source>
        <strain evidence="2">DH-2019</strain>
    </source>
</reference>
<name>A0ABR0W973_REHGL</name>
<dbReference type="InterPro" id="IPR036397">
    <property type="entry name" value="RNaseH_sf"/>
</dbReference>